<organism evidence="1 2">
    <name type="scientific">Artomyces pyxidatus</name>
    <dbReference type="NCBI Taxonomy" id="48021"/>
    <lineage>
        <taxon>Eukaryota</taxon>
        <taxon>Fungi</taxon>
        <taxon>Dikarya</taxon>
        <taxon>Basidiomycota</taxon>
        <taxon>Agaricomycotina</taxon>
        <taxon>Agaricomycetes</taxon>
        <taxon>Russulales</taxon>
        <taxon>Auriscalpiaceae</taxon>
        <taxon>Artomyces</taxon>
    </lineage>
</organism>
<protein>
    <submittedName>
        <fullName evidence="1">Uncharacterized protein</fullName>
    </submittedName>
</protein>
<proteinExistence type="predicted"/>
<comment type="caution">
    <text evidence="1">The sequence shown here is derived from an EMBL/GenBank/DDBJ whole genome shotgun (WGS) entry which is preliminary data.</text>
</comment>
<evidence type="ECO:0000313" key="1">
    <source>
        <dbReference type="EMBL" id="KAI0068776.1"/>
    </source>
</evidence>
<name>A0ACB8TJY9_9AGAM</name>
<dbReference type="Proteomes" id="UP000814140">
    <property type="component" value="Unassembled WGS sequence"/>
</dbReference>
<accession>A0ACB8TJY9</accession>
<reference evidence="1" key="1">
    <citation type="submission" date="2021-03" db="EMBL/GenBank/DDBJ databases">
        <authorList>
            <consortium name="DOE Joint Genome Institute"/>
            <person name="Ahrendt S."/>
            <person name="Looney B.P."/>
            <person name="Miyauchi S."/>
            <person name="Morin E."/>
            <person name="Drula E."/>
            <person name="Courty P.E."/>
            <person name="Chicoki N."/>
            <person name="Fauchery L."/>
            <person name="Kohler A."/>
            <person name="Kuo A."/>
            <person name="Labutti K."/>
            <person name="Pangilinan J."/>
            <person name="Lipzen A."/>
            <person name="Riley R."/>
            <person name="Andreopoulos W."/>
            <person name="He G."/>
            <person name="Johnson J."/>
            <person name="Barry K.W."/>
            <person name="Grigoriev I.V."/>
            <person name="Nagy L."/>
            <person name="Hibbett D."/>
            <person name="Henrissat B."/>
            <person name="Matheny P.B."/>
            <person name="Labbe J."/>
            <person name="Martin F."/>
        </authorList>
    </citation>
    <scope>NUCLEOTIDE SEQUENCE</scope>
    <source>
        <strain evidence="1">HHB10654</strain>
    </source>
</reference>
<sequence length="305" mass="32679">HAPILFVITMFPLSTALVVISFWSLPFSFAWPQNLADIAQLGRELHGYSQSGHGAFAHVVGVISVITVWMHAWSIPGSVLWNVLAGALFSPGLATVLLAVLTTIGSIFATLLATPLSPFLTRFFPRPLALARSAFESDSSATTTSKSPAWVRLTVLRLIGIVPWSGINVACGVIGVTLVDCAIGTFIGSIPWTAVTCQIGDILQTVASTPSPNPQTISSILTSPSIIIKLTFLSVLSLAPVLGRDYLRAWLSTATSSAADGTNQERVPRWTWVKEWRAKVRVSSRSRSPSDGSTELEPSIEEKGQ</sequence>
<reference evidence="1" key="2">
    <citation type="journal article" date="2022" name="New Phytol.">
        <title>Evolutionary transition to the ectomycorrhizal habit in the genomes of a hyperdiverse lineage of mushroom-forming fungi.</title>
        <authorList>
            <person name="Looney B."/>
            <person name="Miyauchi S."/>
            <person name="Morin E."/>
            <person name="Drula E."/>
            <person name="Courty P.E."/>
            <person name="Kohler A."/>
            <person name="Kuo A."/>
            <person name="LaButti K."/>
            <person name="Pangilinan J."/>
            <person name="Lipzen A."/>
            <person name="Riley R."/>
            <person name="Andreopoulos W."/>
            <person name="He G."/>
            <person name="Johnson J."/>
            <person name="Nolan M."/>
            <person name="Tritt A."/>
            <person name="Barry K.W."/>
            <person name="Grigoriev I.V."/>
            <person name="Nagy L.G."/>
            <person name="Hibbett D."/>
            <person name="Henrissat B."/>
            <person name="Matheny P.B."/>
            <person name="Labbe J."/>
            <person name="Martin F.M."/>
        </authorList>
    </citation>
    <scope>NUCLEOTIDE SEQUENCE</scope>
    <source>
        <strain evidence="1">HHB10654</strain>
    </source>
</reference>
<feature type="non-terminal residue" evidence="1">
    <location>
        <position position="305"/>
    </location>
</feature>
<dbReference type="EMBL" id="MU277187">
    <property type="protein sequence ID" value="KAI0068776.1"/>
    <property type="molecule type" value="Genomic_DNA"/>
</dbReference>
<gene>
    <name evidence="1" type="ORF">BV25DRAFT_1768016</name>
</gene>
<evidence type="ECO:0000313" key="2">
    <source>
        <dbReference type="Proteomes" id="UP000814140"/>
    </source>
</evidence>
<feature type="non-terminal residue" evidence="1">
    <location>
        <position position="1"/>
    </location>
</feature>
<keyword evidence="2" id="KW-1185">Reference proteome</keyword>